<organism evidence="3 4">
    <name type="scientific">Saitozyma podzolica</name>
    <dbReference type="NCBI Taxonomy" id="1890683"/>
    <lineage>
        <taxon>Eukaryota</taxon>
        <taxon>Fungi</taxon>
        <taxon>Dikarya</taxon>
        <taxon>Basidiomycota</taxon>
        <taxon>Agaricomycotina</taxon>
        <taxon>Tremellomycetes</taxon>
        <taxon>Tremellales</taxon>
        <taxon>Trimorphomycetaceae</taxon>
        <taxon>Saitozyma</taxon>
    </lineage>
</organism>
<gene>
    <name evidence="3" type="primary">KRE2</name>
    <name evidence="3" type="ORF">EHS25_006741</name>
</gene>
<evidence type="ECO:0000313" key="3">
    <source>
        <dbReference type="EMBL" id="RSH94087.1"/>
    </source>
</evidence>
<dbReference type="STRING" id="1890683.A0A427YSM6"/>
<dbReference type="InterPro" id="IPR002685">
    <property type="entry name" value="Glyco_trans_15"/>
</dbReference>
<evidence type="ECO:0000313" key="4">
    <source>
        <dbReference type="Proteomes" id="UP000279259"/>
    </source>
</evidence>
<accession>A0A427YSM6</accession>
<dbReference type="EMBL" id="RSCD01000003">
    <property type="protein sequence ID" value="RSH94087.1"/>
    <property type="molecule type" value="Genomic_DNA"/>
</dbReference>
<protein>
    <submittedName>
        <fullName evidence="3">Alpha 1,2-mannosyltransferase 2.4.1</fullName>
    </submittedName>
</protein>
<dbReference type="PANTHER" id="PTHR31121">
    <property type="entry name" value="ALPHA-1,2 MANNOSYLTRANSFERASE KTR1"/>
    <property type="match status" value="1"/>
</dbReference>
<dbReference type="OrthoDB" id="439943at2759"/>
<keyword evidence="4" id="KW-1185">Reference proteome</keyword>
<dbReference type="AlphaFoldDB" id="A0A427YSM6"/>
<dbReference type="GO" id="GO:0005794">
    <property type="term" value="C:Golgi apparatus"/>
    <property type="evidence" value="ECO:0007669"/>
    <property type="project" value="TreeGrafter"/>
</dbReference>
<dbReference type="GO" id="GO:0000026">
    <property type="term" value="F:alpha-1,2-mannosyltransferase activity"/>
    <property type="evidence" value="ECO:0007669"/>
    <property type="project" value="TreeGrafter"/>
</dbReference>
<reference evidence="3 4" key="1">
    <citation type="submission" date="2018-11" db="EMBL/GenBank/DDBJ databases">
        <title>Genome sequence of Saitozyma podzolica DSM 27192.</title>
        <authorList>
            <person name="Aliyu H."/>
            <person name="Gorte O."/>
            <person name="Ochsenreither K."/>
        </authorList>
    </citation>
    <scope>NUCLEOTIDE SEQUENCE [LARGE SCALE GENOMIC DNA]</scope>
    <source>
        <strain evidence="3 4">DSM 27192</strain>
    </source>
</reference>
<dbReference type="Gene3D" id="3.90.550.10">
    <property type="entry name" value="Spore Coat Polysaccharide Biosynthesis Protein SpsA, Chain A"/>
    <property type="match status" value="1"/>
</dbReference>
<dbReference type="FunFam" id="3.90.550.10:FF:000051">
    <property type="entry name" value="Alpha-1,2-mannosyltransferase (Ktr4)"/>
    <property type="match status" value="1"/>
</dbReference>
<evidence type="ECO:0000256" key="2">
    <source>
        <dbReference type="ARBA" id="ARBA00022679"/>
    </source>
</evidence>
<evidence type="ECO:0000256" key="1">
    <source>
        <dbReference type="ARBA" id="ARBA00007677"/>
    </source>
</evidence>
<dbReference type="GO" id="GO:0016020">
    <property type="term" value="C:membrane"/>
    <property type="evidence" value="ECO:0007669"/>
    <property type="project" value="InterPro"/>
</dbReference>
<dbReference type="Pfam" id="PF01793">
    <property type="entry name" value="Glyco_transf_15"/>
    <property type="match status" value="1"/>
</dbReference>
<comment type="similarity">
    <text evidence="1">Belongs to the glycosyltransferase 15 family.</text>
</comment>
<keyword evidence="3" id="KW-0328">Glycosyltransferase</keyword>
<dbReference type="Proteomes" id="UP000279259">
    <property type="component" value="Unassembled WGS sequence"/>
</dbReference>
<dbReference type="GO" id="GO:0000032">
    <property type="term" value="P:cell wall mannoprotein biosynthetic process"/>
    <property type="evidence" value="ECO:0007669"/>
    <property type="project" value="TreeGrafter"/>
</dbReference>
<dbReference type="InterPro" id="IPR029044">
    <property type="entry name" value="Nucleotide-diphossugar_trans"/>
</dbReference>
<keyword evidence="2 3" id="KW-0808">Transferase</keyword>
<dbReference type="SUPFAM" id="SSF53448">
    <property type="entry name" value="Nucleotide-diphospho-sugar transferases"/>
    <property type="match status" value="1"/>
</dbReference>
<proteinExistence type="inferred from homology"/>
<dbReference type="PANTHER" id="PTHR31121:SF6">
    <property type="entry name" value="ALPHA-1,2 MANNOSYLTRANSFERASE KTR1"/>
    <property type="match status" value="1"/>
</dbReference>
<sequence>MLIPRWRYFAIGGGVLLLMHMLASIHPTYRANTSPLSLLPDTWRSTSVSGTYDSAGTTWPPDSAVPELTGKTRPLFDDLRVDELANRRKANAVFVVLARNSDLWAFLESMKQMEDRFNHWARYDYVFLNEEDFSDEFKRYTQSLTSANCHYGKIEHDHWFQPDWIDEEKATKAREEMIRKKVIYGHSVPYRNMCRFNSGFFFRHPLLADYDYYWRIEPSVKFFCDLTYDPFLVMQDENKVYGFTLSLYEYIETIPSLWASVREFMELHPEHLAEDNAMAFLSDDGGLTYNKCHFWSNFEIGSLKFWRSQAYMDFFEHLDKAGGFYYERWGDAPVHSIGAALFAKKDQIHFFEDIGYRHEPFQHCPQGEAHTKNRCWCDINNNFDWEWYSCTKRYTELFN</sequence>
<name>A0A427YSM6_9TREE</name>
<comment type="caution">
    <text evidence="3">The sequence shown here is derived from an EMBL/GenBank/DDBJ whole genome shotgun (WGS) entry which is preliminary data.</text>
</comment>
<dbReference type="GO" id="GO:0006487">
    <property type="term" value="P:protein N-linked glycosylation"/>
    <property type="evidence" value="ECO:0007669"/>
    <property type="project" value="TreeGrafter"/>
</dbReference>